<evidence type="ECO:0000259" key="6">
    <source>
        <dbReference type="PROSITE" id="PS50025"/>
    </source>
</evidence>
<dbReference type="InterPro" id="IPR000152">
    <property type="entry name" value="EGF-type_Asp/Asn_hydroxyl_site"/>
</dbReference>
<dbReference type="Gene3D" id="2.10.25.10">
    <property type="entry name" value="Laminin"/>
    <property type="match status" value="1"/>
</dbReference>
<dbReference type="AlphaFoldDB" id="A0A7M5XG99"/>
<evidence type="ECO:0000259" key="7">
    <source>
        <dbReference type="PROSITE" id="PS50026"/>
    </source>
</evidence>
<keyword evidence="4" id="KW-0812">Transmembrane</keyword>
<feature type="signal peptide" evidence="5">
    <location>
        <begin position="1"/>
        <end position="19"/>
    </location>
</feature>
<feature type="domain" description="Laminin G" evidence="6">
    <location>
        <begin position="248"/>
        <end position="427"/>
    </location>
</feature>
<evidence type="ECO:0000256" key="2">
    <source>
        <dbReference type="PROSITE-ProRule" id="PRU00076"/>
    </source>
</evidence>
<feature type="region of interest" description="Disordered" evidence="3">
    <location>
        <begin position="443"/>
        <end position="472"/>
    </location>
</feature>
<protein>
    <submittedName>
        <fullName evidence="8">Uncharacterized protein</fullName>
    </submittedName>
</protein>
<accession>A0A7M5XG99</accession>
<dbReference type="InterPro" id="IPR050372">
    <property type="entry name" value="Neurexin-related_CASP"/>
</dbReference>
<reference evidence="8" key="1">
    <citation type="submission" date="2021-01" db="UniProtKB">
        <authorList>
            <consortium name="EnsemblMetazoa"/>
        </authorList>
    </citation>
    <scope>IDENTIFICATION</scope>
</reference>
<keyword evidence="1" id="KW-1015">Disulfide bond</keyword>
<dbReference type="SUPFAM" id="SSF49899">
    <property type="entry name" value="Concanavalin A-like lectins/glucanases"/>
    <property type="match status" value="2"/>
</dbReference>
<dbReference type="PROSITE" id="PS50026">
    <property type="entry name" value="EGF_3"/>
    <property type="match status" value="1"/>
</dbReference>
<dbReference type="PANTHER" id="PTHR15036">
    <property type="entry name" value="PIKACHURIN-LIKE PROTEIN"/>
    <property type="match status" value="1"/>
</dbReference>
<dbReference type="CDD" id="cd00054">
    <property type="entry name" value="EGF_CA"/>
    <property type="match status" value="1"/>
</dbReference>
<feature type="compositionally biased region" description="Basic and acidic residues" evidence="3">
    <location>
        <begin position="443"/>
        <end position="456"/>
    </location>
</feature>
<evidence type="ECO:0000256" key="1">
    <source>
        <dbReference type="ARBA" id="ARBA00023157"/>
    </source>
</evidence>
<evidence type="ECO:0000256" key="4">
    <source>
        <dbReference type="SAM" id="Phobius"/>
    </source>
</evidence>
<keyword evidence="4" id="KW-1133">Transmembrane helix</keyword>
<dbReference type="PROSITE" id="PS00010">
    <property type="entry name" value="ASX_HYDROXYL"/>
    <property type="match status" value="1"/>
</dbReference>
<evidence type="ECO:0000313" key="9">
    <source>
        <dbReference type="Proteomes" id="UP000594262"/>
    </source>
</evidence>
<feature type="transmembrane region" description="Helical" evidence="4">
    <location>
        <begin position="482"/>
        <end position="504"/>
    </location>
</feature>
<feature type="chain" id="PRO_5029523269" evidence="5">
    <location>
        <begin position="20"/>
        <end position="553"/>
    </location>
</feature>
<dbReference type="SMART" id="SM00282">
    <property type="entry name" value="LamG"/>
    <property type="match status" value="2"/>
</dbReference>
<dbReference type="InterPro" id="IPR000742">
    <property type="entry name" value="EGF"/>
</dbReference>
<dbReference type="EnsemblMetazoa" id="CLYHEMT021489.2">
    <property type="protein sequence ID" value="CLYHEMP021489.2"/>
    <property type="gene ID" value="CLYHEMG021489"/>
</dbReference>
<keyword evidence="5" id="KW-0732">Signal</keyword>
<organism evidence="8 9">
    <name type="scientific">Clytia hemisphaerica</name>
    <dbReference type="NCBI Taxonomy" id="252671"/>
    <lineage>
        <taxon>Eukaryota</taxon>
        <taxon>Metazoa</taxon>
        <taxon>Cnidaria</taxon>
        <taxon>Hydrozoa</taxon>
        <taxon>Hydroidolina</taxon>
        <taxon>Leptothecata</taxon>
        <taxon>Obeliida</taxon>
        <taxon>Clytiidae</taxon>
        <taxon>Clytia</taxon>
    </lineage>
</organism>
<dbReference type="Gene3D" id="2.60.120.200">
    <property type="match status" value="2"/>
</dbReference>
<dbReference type="Proteomes" id="UP000594262">
    <property type="component" value="Unplaced"/>
</dbReference>
<evidence type="ECO:0000313" key="8">
    <source>
        <dbReference type="EnsemblMetazoa" id="CLYHEMP021489.2"/>
    </source>
</evidence>
<dbReference type="GO" id="GO:0016020">
    <property type="term" value="C:membrane"/>
    <property type="evidence" value="ECO:0007669"/>
    <property type="project" value="UniProtKB-SubCell"/>
</dbReference>
<dbReference type="OrthoDB" id="5989513at2759"/>
<feature type="domain" description="EGF-like" evidence="7">
    <location>
        <begin position="207"/>
        <end position="243"/>
    </location>
</feature>
<dbReference type="CDD" id="cd00110">
    <property type="entry name" value="LamG"/>
    <property type="match status" value="2"/>
</dbReference>
<dbReference type="Pfam" id="PF02210">
    <property type="entry name" value="Laminin_G_2"/>
    <property type="match status" value="2"/>
</dbReference>
<keyword evidence="4" id="KW-0472">Membrane</keyword>
<comment type="caution">
    <text evidence="2">Lacks conserved residue(s) required for the propagation of feature annotation.</text>
</comment>
<dbReference type="InterPro" id="IPR013320">
    <property type="entry name" value="ConA-like_dom_sf"/>
</dbReference>
<keyword evidence="9" id="KW-1185">Reference proteome</keyword>
<dbReference type="PANTHER" id="PTHR15036:SF49">
    <property type="entry name" value="AXOTACTIN"/>
    <property type="match status" value="1"/>
</dbReference>
<keyword evidence="2" id="KW-0245">EGF-like domain</keyword>
<name>A0A7M5XG99_9CNID</name>
<feature type="domain" description="Laminin G" evidence="6">
    <location>
        <begin position="19"/>
        <end position="206"/>
    </location>
</feature>
<dbReference type="SMART" id="SM00181">
    <property type="entry name" value="EGF"/>
    <property type="match status" value="1"/>
</dbReference>
<evidence type="ECO:0000256" key="3">
    <source>
        <dbReference type="SAM" id="MobiDB-lite"/>
    </source>
</evidence>
<dbReference type="PROSITE" id="PS50025">
    <property type="entry name" value="LAM_G_DOMAIN"/>
    <property type="match status" value="2"/>
</dbReference>
<dbReference type="RefSeq" id="XP_066930016.1">
    <property type="nucleotide sequence ID" value="XM_067073915.1"/>
</dbReference>
<dbReference type="InterPro" id="IPR001791">
    <property type="entry name" value="Laminin_G"/>
</dbReference>
<proteinExistence type="predicted"/>
<sequence length="553" mass="62373">MRLELISLLLSNLFTLCNSYTFMDKNKSFLQYKQWNMDQTGTLSFKFKTLNTYGLILYSDTSETSEYTESYIAMKLIYGQLEVTIQMGADDYRSNRRVKLGSNLNDLEWHTVEIQRDADHRQVTHVRLDSEAQSLFNDGEHDRMFLNSGLFFGGLPQKIDNIVDGSWELEPSRLVGCIEEVKYKSGANETFTEGELLASDEVKPGCMNACQENVCPNGGKCINYFTEYRCDCIGTGFTGPSCQKEADIISFDGNTRLEINVPPSLRSTTNNQIALRFKTRESNGLIMAAWSKNDHLMIELKNTIIQLSIDLGGGYHVFRVNDQSFSDGLWHLIEITRKGRDVYLVVDRKYFMDRSTSGQFSKFDLREKLYIGGHPDVKGLGDINSNSGTNFKGCIQQVYFNELNIIYKVLHTTNQAYYLNGTKITNCSVTKAKKIVVRGNKDNKISESAKPSEEKSPTASSNSKVSKKHVDDESKTLSKNSVTWIVVGLVCGTLVLIVTVIVIVHNVKHRYSGVFLSSHVKEQYQKQLTPDGAGTLLFQPRNGGRIVIEPHLV</sequence>
<dbReference type="GeneID" id="136817588"/>
<evidence type="ECO:0000256" key="5">
    <source>
        <dbReference type="SAM" id="SignalP"/>
    </source>
</evidence>